<comment type="caution">
    <text evidence="2">The sequence shown here is derived from an EMBL/GenBank/DDBJ whole genome shotgun (WGS) entry which is preliminary data.</text>
</comment>
<proteinExistence type="predicted"/>
<protein>
    <submittedName>
        <fullName evidence="2">Uncharacterized protein</fullName>
    </submittedName>
</protein>
<keyword evidence="3" id="KW-1185">Reference proteome</keyword>
<dbReference type="AlphaFoldDB" id="A0A660KY58"/>
<gene>
    <name evidence="2" type="ORF">C8N24_4599</name>
</gene>
<sequence>MATTTDTATSCVNVSQPSQIATGTLRKAAQRTTSIPIITGRLSRNSTHGPSGIASSAPTARPAEASAETAAGPASSTRIAISGKASKAKNVPNVETA</sequence>
<reference evidence="2 3" key="1">
    <citation type="submission" date="2018-10" db="EMBL/GenBank/DDBJ databases">
        <title>Genomic Encyclopedia of Archaeal and Bacterial Type Strains, Phase II (KMG-II): from individual species to whole genera.</title>
        <authorList>
            <person name="Goeker M."/>
        </authorList>
    </citation>
    <scope>NUCLEOTIDE SEQUENCE [LARGE SCALE GENOMIC DNA]</scope>
    <source>
        <strain evidence="2 3">DSM 14954</strain>
    </source>
</reference>
<evidence type="ECO:0000256" key="1">
    <source>
        <dbReference type="SAM" id="MobiDB-lite"/>
    </source>
</evidence>
<feature type="compositionally biased region" description="Low complexity" evidence="1">
    <location>
        <begin position="54"/>
        <end position="77"/>
    </location>
</feature>
<evidence type="ECO:0000313" key="2">
    <source>
        <dbReference type="EMBL" id="RKQ86586.1"/>
    </source>
</evidence>
<evidence type="ECO:0000313" key="3">
    <source>
        <dbReference type="Proteomes" id="UP000278962"/>
    </source>
</evidence>
<organism evidence="2 3">
    <name type="scientific">Solirubrobacter pauli</name>
    <dbReference type="NCBI Taxonomy" id="166793"/>
    <lineage>
        <taxon>Bacteria</taxon>
        <taxon>Bacillati</taxon>
        <taxon>Actinomycetota</taxon>
        <taxon>Thermoleophilia</taxon>
        <taxon>Solirubrobacterales</taxon>
        <taxon>Solirubrobacteraceae</taxon>
        <taxon>Solirubrobacter</taxon>
    </lineage>
</organism>
<feature type="region of interest" description="Disordered" evidence="1">
    <location>
        <begin position="21"/>
        <end position="97"/>
    </location>
</feature>
<feature type="compositionally biased region" description="Polar residues" evidence="1">
    <location>
        <begin position="30"/>
        <end position="49"/>
    </location>
</feature>
<dbReference type="Proteomes" id="UP000278962">
    <property type="component" value="Unassembled WGS sequence"/>
</dbReference>
<name>A0A660KY58_9ACTN</name>
<accession>A0A660KY58</accession>
<dbReference type="EMBL" id="RBIL01000002">
    <property type="protein sequence ID" value="RKQ86586.1"/>
    <property type="molecule type" value="Genomic_DNA"/>
</dbReference>